<organism evidence="1 2">
    <name type="scientific">Williamsia sterculiae</name>
    <dbReference type="NCBI Taxonomy" id="1344003"/>
    <lineage>
        <taxon>Bacteria</taxon>
        <taxon>Bacillati</taxon>
        <taxon>Actinomycetota</taxon>
        <taxon>Actinomycetes</taxon>
        <taxon>Mycobacteriales</taxon>
        <taxon>Nocardiaceae</taxon>
        <taxon>Williamsia</taxon>
    </lineage>
</organism>
<proteinExistence type="predicted"/>
<evidence type="ECO:0000313" key="2">
    <source>
        <dbReference type="Proteomes" id="UP000186218"/>
    </source>
</evidence>
<keyword evidence="1" id="KW-0808">Transferase</keyword>
<dbReference type="EMBL" id="FTNT01000009">
    <property type="protein sequence ID" value="SIS15735.1"/>
    <property type="molecule type" value="Genomic_DNA"/>
</dbReference>
<dbReference type="AlphaFoldDB" id="A0A1N7GT29"/>
<dbReference type="InterPro" id="IPR051910">
    <property type="entry name" value="ComF/GntX_DNA_util-trans"/>
</dbReference>
<evidence type="ECO:0000313" key="1">
    <source>
        <dbReference type="EMBL" id="SIS15735.1"/>
    </source>
</evidence>
<dbReference type="PANTHER" id="PTHR47505">
    <property type="entry name" value="DNA UTILIZATION PROTEIN YHGH"/>
    <property type="match status" value="1"/>
</dbReference>
<sequence length="239" mass="24983">MRSRGTPPSSIPPVGMEPLWALLDLCLPVECGGCGRGGTPWCEGCAATVRDDPVAITPRVAVGAPVWSAGMHRGVRGHAVVELKEHHRRDLIDPLGGMLAEMLRTLARWQELPDRDRLVLVPAPTTASAARRRGGDPVTAIAEAAAARLGSRVRVVPLLRTRWGVRDSVGLSASARTGNLTGAIRAIGPSTRWRHAGDADVAVVLVDDVLTTGATAAESVRVLAGRGVSVDMVSVLGAA</sequence>
<accession>A0A1N7GT29</accession>
<keyword evidence="2" id="KW-1185">Reference proteome</keyword>
<dbReference type="InterPro" id="IPR029057">
    <property type="entry name" value="PRTase-like"/>
</dbReference>
<gene>
    <name evidence="1" type="ORF">SAMN05445060_3105</name>
</gene>
<dbReference type="SUPFAM" id="SSF53271">
    <property type="entry name" value="PRTase-like"/>
    <property type="match status" value="1"/>
</dbReference>
<dbReference type="STRING" id="1344003.SAMN05445060_3105"/>
<dbReference type="Proteomes" id="UP000186218">
    <property type="component" value="Unassembled WGS sequence"/>
</dbReference>
<dbReference type="Gene3D" id="3.40.50.2020">
    <property type="match status" value="1"/>
</dbReference>
<dbReference type="GO" id="GO:0016757">
    <property type="term" value="F:glycosyltransferase activity"/>
    <property type="evidence" value="ECO:0007669"/>
    <property type="project" value="UniProtKB-KW"/>
</dbReference>
<protein>
    <submittedName>
        <fullName evidence="1">Predicted amidophosphoribosyltransferases</fullName>
    </submittedName>
</protein>
<keyword evidence="1" id="KW-0328">Glycosyltransferase</keyword>
<dbReference type="PANTHER" id="PTHR47505:SF1">
    <property type="entry name" value="DNA UTILIZATION PROTEIN YHGH"/>
    <property type="match status" value="1"/>
</dbReference>
<name>A0A1N7GT29_9NOCA</name>
<reference evidence="1 2" key="1">
    <citation type="submission" date="2017-01" db="EMBL/GenBank/DDBJ databases">
        <authorList>
            <person name="Mah S.A."/>
            <person name="Swanson W.J."/>
            <person name="Moy G.W."/>
            <person name="Vacquier V.D."/>
        </authorList>
    </citation>
    <scope>NUCLEOTIDE SEQUENCE [LARGE SCALE GENOMIC DNA]</scope>
    <source>
        <strain evidence="1 2">CPCC 203464</strain>
    </source>
</reference>